<feature type="domain" description="PhoU" evidence="3">
    <location>
        <begin position="54"/>
        <end position="132"/>
    </location>
</feature>
<dbReference type="InterPro" id="IPR038078">
    <property type="entry name" value="PhoU-like_sf"/>
</dbReference>
<sequence>MPNRVRKSGSPESRKAETGAARRSSNGSTTISAESYSGGSDDLVSLALKACLIARDAAANVPDLLTNSSRMAFLAIKDCEKELDLIERQIDELLPAAITRVNEARARQLLSSLKSTTDLERIGDLVMSVALRVQARTTKMATSDIRQLVEMSSVLRDMLDLIHRGFSTLDLECARKVLQMDKDIDRVCHALFQKYLAESMSRSDPSGFEVLLMAQALERAGDHTTNLAEDLYSLIEGRSLRHAPKKRGTP</sequence>
<reference evidence="5" key="1">
    <citation type="submission" date="2018-02" db="EMBL/GenBank/DDBJ databases">
        <authorList>
            <person name="Hausmann B."/>
        </authorList>
    </citation>
    <scope>NUCLEOTIDE SEQUENCE [LARGE SCALE GENOMIC DNA]</scope>
    <source>
        <strain evidence="5">Peat soil MAG SbA1</strain>
    </source>
</reference>
<evidence type="ECO:0000256" key="1">
    <source>
        <dbReference type="ARBA" id="ARBA00008107"/>
    </source>
</evidence>
<evidence type="ECO:0000256" key="2">
    <source>
        <dbReference type="SAM" id="MobiDB-lite"/>
    </source>
</evidence>
<dbReference type="InterPro" id="IPR026022">
    <property type="entry name" value="PhoU_dom"/>
</dbReference>
<feature type="compositionally biased region" description="Polar residues" evidence="2">
    <location>
        <begin position="23"/>
        <end position="37"/>
    </location>
</feature>
<dbReference type="PANTHER" id="PTHR42930:SF3">
    <property type="entry name" value="PHOSPHATE-SPECIFIC TRANSPORT SYSTEM ACCESSORY PROTEIN PHOU"/>
    <property type="match status" value="1"/>
</dbReference>
<name>A0A2U3LEE5_9BACT</name>
<dbReference type="Pfam" id="PF01895">
    <property type="entry name" value="PhoU"/>
    <property type="match status" value="2"/>
</dbReference>
<dbReference type="Proteomes" id="UP000238701">
    <property type="component" value="Unassembled WGS sequence"/>
</dbReference>
<dbReference type="Gene3D" id="1.20.58.220">
    <property type="entry name" value="Phosphate transport system protein phou homolog 2, domain 2"/>
    <property type="match status" value="1"/>
</dbReference>
<comment type="similarity">
    <text evidence="1">Belongs to the PhoU family.</text>
</comment>
<protein>
    <submittedName>
        <fullName evidence="4">Putative Phosphate uptake regulator, PhoU</fullName>
    </submittedName>
</protein>
<evidence type="ECO:0000313" key="4">
    <source>
        <dbReference type="EMBL" id="SPF50301.1"/>
    </source>
</evidence>
<dbReference type="InterPro" id="IPR028366">
    <property type="entry name" value="PhoU"/>
</dbReference>
<dbReference type="OrthoDB" id="9814256at2"/>
<dbReference type="SUPFAM" id="SSF109755">
    <property type="entry name" value="PhoU-like"/>
    <property type="match status" value="1"/>
</dbReference>
<evidence type="ECO:0000313" key="5">
    <source>
        <dbReference type="Proteomes" id="UP000238701"/>
    </source>
</evidence>
<dbReference type="GO" id="GO:0030643">
    <property type="term" value="P:intracellular phosphate ion homeostasis"/>
    <property type="evidence" value="ECO:0007669"/>
    <property type="project" value="InterPro"/>
</dbReference>
<dbReference type="GO" id="GO:0045936">
    <property type="term" value="P:negative regulation of phosphate metabolic process"/>
    <property type="evidence" value="ECO:0007669"/>
    <property type="project" value="InterPro"/>
</dbReference>
<organism evidence="4 5">
    <name type="scientific">Candidatus Sulfotelmatobacter kueseliae</name>
    <dbReference type="NCBI Taxonomy" id="2042962"/>
    <lineage>
        <taxon>Bacteria</taxon>
        <taxon>Pseudomonadati</taxon>
        <taxon>Acidobacteriota</taxon>
        <taxon>Terriglobia</taxon>
        <taxon>Terriglobales</taxon>
        <taxon>Candidatus Korobacteraceae</taxon>
        <taxon>Candidatus Sulfotelmatobacter</taxon>
    </lineage>
</organism>
<gene>
    <name evidence="4" type="ORF">SBA1_990004</name>
</gene>
<dbReference type="PANTHER" id="PTHR42930">
    <property type="entry name" value="PHOSPHATE-SPECIFIC TRANSPORT SYSTEM ACCESSORY PROTEIN PHOU"/>
    <property type="match status" value="1"/>
</dbReference>
<accession>A0A2U3LEE5</accession>
<evidence type="ECO:0000259" key="3">
    <source>
        <dbReference type="Pfam" id="PF01895"/>
    </source>
</evidence>
<proteinExistence type="inferred from homology"/>
<feature type="region of interest" description="Disordered" evidence="2">
    <location>
        <begin position="1"/>
        <end position="37"/>
    </location>
</feature>
<dbReference type="AlphaFoldDB" id="A0A2U3LEE5"/>
<dbReference type="EMBL" id="OMOD01000198">
    <property type="protein sequence ID" value="SPF50301.1"/>
    <property type="molecule type" value="Genomic_DNA"/>
</dbReference>
<feature type="domain" description="PhoU" evidence="3">
    <location>
        <begin position="148"/>
        <end position="230"/>
    </location>
</feature>